<dbReference type="RefSeq" id="WP_002350509.1">
    <property type="nucleotide sequence ID" value="NZ_CP039730.1"/>
</dbReference>
<proteinExistence type="predicted"/>
<protein>
    <submittedName>
        <fullName evidence="1">Uncharacterized protein</fullName>
    </submittedName>
</protein>
<name>A0A132Z5V9_ENTFC</name>
<gene>
    <name evidence="1" type="ORF">FCF09_14235</name>
</gene>
<organism evidence="1">
    <name type="scientific">Enterococcus faecium</name>
    <name type="common">Streptococcus faecium</name>
    <dbReference type="NCBI Taxonomy" id="1352"/>
    <lineage>
        <taxon>Bacteria</taxon>
        <taxon>Bacillati</taxon>
        <taxon>Bacillota</taxon>
        <taxon>Bacilli</taxon>
        <taxon>Lactobacillales</taxon>
        <taxon>Enterococcaceae</taxon>
        <taxon>Enterococcus</taxon>
    </lineage>
</organism>
<evidence type="ECO:0000313" key="1">
    <source>
        <dbReference type="EMBL" id="QHT44837.1"/>
    </source>
</evidence>
<sequence length="82" mass="9578">MSENHLKRLSKGTASMFDANLLIFKSLLEFEKQRVEDIAKYGNYATVPSVYNDLMKWFKVQTGLEYSQQNLVVKIEEYENHG</sequence>
<dbReference type="AlphaFoldDB" id="A0A132Z5V9"/>
<keyword evidence="1" id="KW-0614">Plasmid</keyword>
<reference evidence="1" key="1">
    <citation type="journal article" date="2020" name="J. Antimicrob. Chemother.">
        <title>Tandem amplification of the vanM gene cluster drives vancomycin resistance in vancomycin-variable enterococci.</title>
        <authorList>
            <person name="Sun L."/>
            <person name="Chen Y."/>
            <person name="Hua X."/>
            <person name="Chen Y."/>
            <person name="Hong J."/>
            <person name="Wu X."/>
            <person name="Jiang Y."/>
            <person name="van Schaik W."/>
            <person name="Qu T."/>
            <person name="Yu Y."/>
        </authorList>
    </citation>
    <scope>NUCLEOTIDE SEQUENCE [LARGE SCALE GENOMIC DNA]</scope>
    <source>
        <strain evidence="1">ZY2</strain>
        <plasmid evidence="1">pZY2</plasmid>
    </source>
</reference>
<dbReference type="EMBL" id="CP039730">
    <property type="protein sequence ID" value="QHT44837.1"/>
    <property type="molecule type" value="Genomic_DNA"/>
</dbReference>
<accession>A0A132Z5V9</accession>
<geneLocation type="plasmid" evidence="1">
    <name>pZY2</name>
</geneLocation>